<keyword evidence="1" id="KW-0969">Cilium</keyword>
<dbReference type="AlphaFoldDB" id="A0A2N5ZI92"/>
<dbReference type="Proteomes" id="UP000234857">
    <property type="component" value="Unassembled WGS sequence"/>
</dbReference>
<organism evidence="1 2">
    <name type="scientific">Muiribacterium halophilum</name>
    <dbReference type="NCBI Taxonomy" id="2053465"/>
    <lineage>
        <taxon>Bacteria</taxon>
        <taxon>Candidatus Muiribacteriota</taxon>
        <taxon>Candidatus Muiribacteriia</taxon>
        <taxon>Candidatus Muiribacteriales</taxon>
        <taxon>Candidatus Muiribacteriaceae</taxon>
        <taxon>Candidatus Muiribacterium</taxon>
    </lineage>
</organism>
<evidence type="ECO:0000313" key="2">
    <source>
        <dbReference type="Proteomes" id="UP000234857"/>
    </source>
</evidence>
<gene>
    <name evidence="1" type="ORF">C0601_04820</name>
</gene>
<dbReference type="PANTHER" id="PTHR39185:SF1">
    <property type="entry name" value="SWARMING MOTILITY PROTEIN SWRD"/>
    <property type="match status" value="1"/>
</dbReference>
<proteinExistence type="predicted"/>
<name>A0A2N5ZI92_MUIH1</name>
<keyword evidence="1" id="KW-0282">Flagellum</keyword>
<keyword evidence="1" id="KW-0966">Cell projection</keyword>
<evidence type="ECO:0000313" key="1">
    <source>
        <dbReference type="EMBL" id="PLX18343.1"/>
    </source>
</evidence>
<dbReference type="PANTHER" id="PTHR39185">
    <property type="entry name" value="SWARMING MOTILITY PROTEIN SWRD"/>
    <property type="match status" value="1"/>
</dbReference>
<sequence>MICLTEFNGKEVYLNTELIVKLEKSPDTIITLTTGKKIIVKEQPEEIVDKYIKLKRKIFCLREEGDE</sequence>
<dbReference type="Pfam" id="PF06289">
    <property type="entry name" value="FlbD"/>
    <property type="match status" value="1"/>
</dbReference>
<comment type="caution">
    <text evidence="1">The sequence shown here is derived from an EMBL/GenBank/DDBJ whole genome shotgun (WGS) entry which is preliminary data.</text>
</comment>
<accession>A0A2N5ZI92</accession>
<dbReference type="EMBL" id="PKTG01000064">
    <property type="protein sequence ID" value="PLX18343.1"/>
    <property type="molecule type" value="Genomic_DNA"/>
</dbReference>
<protein>
    <submittedName>
        <fullName evidence="1">Flagellar protein FlbD</fullName>
    </submittedName>
</protein>
<reference evidence="1 2" key="1">
    <citation type="submission" date="2017-11" db="EMBL/GenBank/DDBJ databases">
        <title>Genome-resolved metagenomics identifies genetic mobility, metabolic interactions, and unexpected diversity in perchlorate-reducing communities.</title>
        <authorList>
            <person name="Barnum T.P."/>
            <person name="Figueroa I.A."/>
            <person name="Carlstrom C.I."/>
            <person name="Lucas L.N."/>
            <person name="Engelbrektson A.L."/>
            <person name="Coates J.D."/>
        </authorList>
    </citation>
    <scope>NUCLEOTIDE SEQUENCE [LARGE SCALE GENOMIC DNA]</scope>
    <source>
        <strain evidence="1">BM706</strain>
    </source>
</reference>
<dbReference type="InterPro" id="IPR009384">
    <property type="entry name" value="SwrD-like"/>
</dbReference>